<dbReference type="InterPro" id="IPR006170">
    <property type="entry name" value="PBP/GOBP"/>
</dbReference>
<evidence type="ECO:0000313" key="2">
    <source>
        <dbReference type="EMBL" id="AKK25129.1"/>
    </source>
</evidence>
<dbReference type="SUPFAM" id="SSF47565">
    <property type="entry name" value="Insect pheromone/odorant-binding proteins"/>
    <property type="match status" value="1"/>
</dbReference>
<accession>A0A0H3W5A0</accession>
<reference evidence="2" key="2">
    <citation type="submission" date="2015-02" db="EMBL/GenBank/DDBJ databases">
        <authorList>
            <person name="Gu X.-C."/>
            <person name="Zhang Y.-N."/>
            <person name="Kang K."/>
            <person name="Zhang L.-W."/>
            <person name="Dong S.-L."/>
        </authorList>
    </citation>
    <scope>NUCLEOTIDE SEQUENCE</scope>
</reference>
<sequence>MLTKTILIWAAILLTVFIPKGNCRLTEKQLAAAIKLVRNMCMGKSKANPEDIEKMHQGNWDVDYQAQCYMWCGFNMYKMLDKENHFDKKAALQQMDQLPIDLQEYVVKCMDQCENAVTNFDDKCVVAFEYSKCLYFCDPEKYFLP</sequence>
<dbReference type="Gene3D" id="1.10.238.20">
    <property type="entry name" value="Pheromone/general odorant binding protein domain"/>
    <property type="match status" value="1"/>
</dbReference>
<dbReference type="InterPro" id="IPR036728">
    <property type="entry name" value="PBP_GOBP_sf"/>
</dbReference>
<reference evidence="2" key="1">
    <citation type="journal article" date="2015" name="PLoS ONE">
        <title>Antennal Transcriptome Analysis of Odorant Reception Genes in the Red Turpentine Beetle (RTB), Dendroctonus valens.</title>
        <authorList>
            <person name="Gu X.C."/>
            <person name="Zhang Y.N."/>
            <person name="Kang K."/>
            <person name="Dong S.L."/>
            <person name="Zhang L.W."/>
        </authorList>
    </citation>
    <scope>NUCLEOTIDE SEQUENCE</scope>
</reference>
<dbReference type="Pfam" id="PF01395">
    <property type="entry name" value="PBP_GOBP"/>
    <property type="match status" value="1"/>
</dbReference>
<gene>
    <name evidence="2" type="primary">OBP1</name>
</gene>
<dbReference type="OrthoDB" id="6610259at2759"/>
<name>A0A0H3W5A0_DENPD</name>
<dbReference type="PANTHER" id="PTHR21364">
    <property type="entry name" value="GENERAL ODORANT-BINDING PROTEIN 19A"/>
    <property type="match status" value="1"/>
</dbReference>
<organism evidence="2">
    <name type="scientific">Dendroctonus ponderosae</name>
    <name type="common">Mountain pine beetle</name>
    <dbReference type="NCBI Taxonomy" id="77166"/>
    <lineage>
        <taxon>Eukaryota</taxon>
        <taxon>Metazoa</taxon>
        <taxon>Ecdysozoa</taxon>
        <taxon>Arthropoda</taxon>
        <taxon>Hexapoda</taxon>
        <taxon>Insecta</taxon>
        <taxon>Pterygota</taxon>
        <taxon>Neoptera</taxon>
        <taxon>Endopterygota</taxon>
        <taxon>Coleoptera</taxon>
        <taxon>Polyphaga</taxon>
        <taxon>Cucujiformia</taxon>
        <taxon>Curculionidae</taxon>
        <taxon>Scolytinae</taxon>
        <taxon>Dendroctonus</taxon>
    </lineage>
</organism>
<protein>
    <submittedName>
        <fullName evidence="2">Odorant binding protein 1</fullName>
    </submittedName>
</protein>
<dbReference type="SMR" id="A0A0H3W5A0"/>
<evidence type="ECO:0000256" key="1">
    <source>
        <dbReference type="SAM" id="SignalP"/>
    </source>
</evidence>
<dbReference type="GO" id="GO:0005549">
    <property type="term" value="F:odorant binding"/>
    <property type="evidence" value="ECO:0007669"/>
    <property type="project" value="InterPro"/>
</dbReference>
<proteinExistence type="evidence at transcript level"/>
<dbReference type="PANTHER" id="PTHR21364:SF2">
    <property type="entry name" value="GENERAL ODORANT-BINDING PROTEIN 19A"/>
    <property type="match status" value="1"/>
</dbReference>
<dbReference type="CDD" id="cd23992">
    <property type="entry name" value="PBP_GOBP"/>
    <property type="match status" value="1"/>
</dbReference>
<feature type="signal peptide" evidence="1">
    <location>
        <begin position="1"/>
        <end position="23"/>
    </location>
</feature>
<feature type="chain" id="PRO_5005203457" evidence="1">
    <location>
        <begin position="24"/>
        <end position="145"/>
    </location>
</feature>
<keyword evidence="1" id="KW-0732">Signal</keyword>
<dbReference type="EMBL" id="KP736107">
    <property type="protein sequence ID" value="AKK25129.1"/>
    <property type="molecule type" value="mRNA"/>
</dbReference>
<dbReference type="AlphaFoldDB" id="A0A0H3W5A0"/>